<dbReference type="AlphaFoldDB" id="A0AAV2NLV1"/>
<sequence>MTEIKEPMMDYLKNYPEDCDGVKLVDAQELEFFIIHQFHAVAILRMILEIIHHWLSDLCHQREHLFQLSPGQGGRDFGSQIFPGRIFQIKNLHDSSSEAKVRQT</sequence>
<evidence type="ECO:0000313" key="1">
    <source>
        <dbReference type="EMBL" id="CAL1680809.1"/>
    </source>
</evidence>
<keyword evidence="2" id="KW-1185">Reference proteome</keyword>
<dbReference type="Proteomes" id="UP001497644">
    <property type="component" value="Chromosome 2"/>
</dbReference>
<name>A0AAV2NLV1_9HYME</name>
<gene>
    <name evidence="1" type="ORF">LPLAT_LOCUS6768</name>
</gene>
<reference evidence="1" key="1">
    <citation type="submission" date="2024-04" db="EMBL/GenBank/DDBJ databases">
        <authorList>
            <consortium name="Molecular Ecology Group"/>
        </authorList>
    </citation>
    <scope>NUCLEOTIDE SEQUENCE</scope>
</reference>
<proteinExistence type="predicted"/>
<accession>A0AAV2NLV1</accession>
<dbReference type="EMBL" id="OZ034825">
    <property type="protein sequence ID" value="CAL1680809.1"/>
    <property type="molecule type" value="Genomic_DNA"/>
</dbReference>
<protein>
    <submittedName>
        <fullName evidence="1">Uncharacterized protein</fullName>
    </submittedName>
</protein>
<organism evidence="1 2">
    <name type="scientific">Lasius platythorax</name>
    <dbReference type="NCBI Taxonomy" id="488582"/>
    <lineage>
        <taxon>Eukaryota</taxon>
        <taxon>Metazoa</taxon>
        <taxon>Ecdysozoa</taxon>
        <taxon>Arthropoda</taxon>
        <taxon>Hexapoda</taxon>
        <taxon>Insecta</taxon>
        <taxon>Pterygota</taxon>
        <taxon>Neoptera</taxon>
        <taxon>Endopterygota</taxon>
        <taxon>Hymenoptera</taxon>
        <taxon>Apocrita</taxon>
        <taxon>Aculeata</taxon>
        <taxon>Formicoidea</taxon>
        <taxon>Formicidae</taxon>
        <taxon>Formicinae</taxon>
        <taxon>Lasius</taxon>
        <taxon>Lasius</taxon>
    </lineage>
</organism>
<evidence type="ECO:0000313" key="2">
    <source>
        <dbReference type="Proteomes" id="UP001497644"/>
    </source>
</evidence>